<dbReference type="Proteomes" id="UP000002382">
    <property type="component" value="Chromosome"/>
</dbReference>
<feature type="coiled-coil region" evidence="1">
    <location>
        <begin position="118"/>
        <end position="152"/>
    </location>
</feature>
<evidence type="ECO:0000256" key="1">
    <source>
        <dbReference type="SAM" id="Coils"/>
    </source>
</evidence>
<proteinExistence type="predicted"/>
<keyword evidence="2" id="KW-1133">Transmembrane helix</keyword>
<sequence length="174" mass="19806">MRKVLILFFLVLIFSLSVFGVSKGPKTVAEITAELIEKGILEGVYTKEEIKMDGAVTRYELALSLYNVINYTDNSMAQLHKYFSKMEILSGKIDELFTTTNVLSLKIEDNRRLITKLQNDFSERFDNLENDVSLLEEKVKSYEETIAKLQKQLGFTLVGLLVVAVVAIYELLQP</sequence>
<name>C5CII4_KOSOT</name>
<dbReference type="EMBL" id="CP001634">
    <property type="protein sequence ID" value="ACR79847.1"/>
    <property type="molecule type" value="Genomic_DNA"/>
</dbReference>
<dbReference type="HOGENOM" id="CLU_1538089_0_0_0"/>
<reference evidence="3 4" key="1">
    <citation type="submission" date="2009-06" db="EMBL/GenBank/DDBJ databases">
        <title>Complete sequence of Thermotogales bacterium TBF 19.5.1.</title>
        <authorList>
            <consortium name="US DOE Joint Genome Institute"/>
            <person name="Lucas S."/>
            <person name="Copeland A."/>
            <person name="Lapidus A."/>
            <person name="Glavina del Rio T."/>
            <person name="Tice H."/>
            <person name="Bruce D."/>
            <person name="Goodwin L."/>
            <person name="Pitluck S."/>
            <person name="Chertkov O."/>
            <person name="Brettin T."/>
            <person name="Detter J.C."/>
            <person name="Han C."/>
            <person name="Schmutz J."/>
            <person name="Larimer F."/>
            <person name="Land M."/>
            <person name="Hauser L."/>
            <person name="Kyrpides N."/>
            <person name="Ovchinnikova G."/>
            <person name="Noll K."/>
        </authorList>
    </citation>
    <scope>NUCLEOTIDE SEQUENCE [LARGE SCALE GENOMIC DNA]</scope>
    <source>
        <strain evidence="4">ATCC BAA-1733 / DSM 21960 / TBF 19.5.1</strain>
    </source>
</reference>
<gene>
    <name evidence="3" type="ordered locus">Kole_1145</name>
</gene>
<keyword evidence="2" id="KW-0472">Membrane</keyword>
<reference evidence="3 4" key="2">
    <citation type="journal article" date="2011" name="J. Bacteriol.">
        <title>Genome Sequence of Kosmotoga olearia Strain TBF 19.5.1, a Thermophilic Bacterium with a Wide Growth Temperature Range, Isolated from the Troll B Oil Platform in the North Sea.</title>
        <authorList>
            <person name="Swithers K.S."/>
            <person name="Dipippo J.L."/>
            <person name="Bruce D.C."/>
            <person name="Detter C."/>
            <person name="Tapia R."/>
            <person name="Han S."/>
            <person name="Goodwin L.A."/>
            <person name="Han J."/>
            <person name="Woyke T."/>
            <person name="Pitluck S."/>
            <person name="Pennacchio L."/>
            <person name="Nolan M."/>
            <person name="Mikhailova N."/>
            <person name="Land M.L."/>
            <person name="Nesbo C.L."/>
            <person name="Gogarten J.P."/>
            <person name="Noll K.M."/>
        </authorList>
    </citation>
    <scope>NUCLEOTIDE SEQUENCE [LARGE SCALE GENOMIC DNA]</scope>
    <source>
        <strain evidence="4">ATCC BAA-1733 / DSM 21960 / TBF 19.5.1</strain>
    </source>
</reference>
<dbReference type="KEGG" id="kol:Kole_1145"/>
<protein>
    <recommendedName>
        <fullName evidence="5">SLH domain-containing protein</fullName>
    </recommendedName>
</protein>
<evidence type="ECO:0000313" key="4">
    <source>
        <dbReference type="Proteomes" id="UP000002382"/>
    </source>
</evidence>
<feature type="transmembrane region" description="Helical" evidence="2">
    <location>
        <begin position="153"/>
        <end position="172"/>
    </location>
</feature>
<evidence type="ECO:0000313" key="3">
    <source>
        <dbReference type="EMBL" id="ACR79847.1"/>
    </source>
</evidence>
<accession>C5CII4</accession>
<dbReference type="SUPFAM" id="SSF58100">
    <property type="entry name" value="Bacterial hemolysins"/>
    <property type="match status" value="1"/>
</dbReference>
<evidence type="ECO:0000256" key="2">
    <source>
        <dbReference type="SAM" id="Phobius"/>
    </source>
</evidence>
<keyword evidence="2" id="KW-0812">Transmembrane</keyword>
<evidence type="ECO:0008006" key="5">
    <source>
        <dbReference type="Google" id="ProtNLM"/>
    </source>
</evidence>
<keyword evidence="1" id="KW-0175">Coiled coil</keyword>
<organism evidence="3 4">
    <name type="scientific">Kosmotoga olearia (strain ATCC BAA-1733 / DSM 21960 / TBF 19.5.1)</name>
    <dbReference type="NCBI Taxonomy" id="521045"/>
    <lineage>
        <taxon>Bacteria</taxon>
        <taxon>Thermotogati</taxon>
        <taxon>Thermotogota</taxon>
        <taxon>Thermotogae</taxon>
        <taxon>Kosmotogales</taxon>
        <taxon>Kosmotogaceae</taxon>
        <taxon>Kosmotoga</taxon>
    </lineage>
</organism>
<keyword evidence="4" id="KW-1185">Reference proteome</keyword>
<dbReference type="RefSeq" id="WP_015868504.1">
    <property type="nucleotide sequence ID" value="NC_012785.1"/>
</dbReference>
<dbReference type="AlphaFoldDB" id="C5CII4"/>